<keyword evidence="1" id="KW-0479">Metal-binding</keyword>
<organism evidence="3 4">
    <name type="scientific">Aspergillus fijiensis CBS 313.89</name>
    <dbReference type="NCBI Taxonomy" id="1448319"/>
    <lineage>
        <taxon>Eukaryota</taxon>
        <taxon>Fungi</taxon>
        <taxon>Dikarya</taxon>
        <taxon>Ascomycota</taxon>
        <taxon>Pezizomycotina</taxon>
        <taxon>Eurotiomycetes</taxon>
        <taxon>Eurotiomycetidae</taxon>
        <taxon>Eurotiales</taxon>
        <taxon>Aspergillaceae</taxon>
        <taxon>Aspergillus</taxon>
    </lineage>
</organism>
<protein>
    <recommendedName>
        <fullName evidence="2">RING-type domain-containing protein</fullName>
    </recommendedName>
</protein>
<dbReference type="SUPFAM" id="SSF57850">
    <property type="entry name" value="RING/U-box"/>
    <property type="match status" value="1"/>
</dbReference>
<reference evidence="3 4" key="1">
    <citation type="submission" date="2018-02" db="EMBL/GenBank/DDBJ databases">
        <title>The genomes of Aspergillus section Nigri reveals drivers in fungal speciation.</title>
        <authorList>
            <consortium name="DOE Joint Genome Institute"/>
            <person name="Vesth T.C."/>
            <person name="Nybo J."/>
            <person name="Theobald S."/>
            <person name="Brandl J."/>
            <person name="Frisvad J.C."/>
            <person name="Nielsen K.F."/>
            <person name="Lyhne E.K."/>
            <person name="Kogle M.E."/>
            <person name="Kuo A."/>
            <person name="Riley R."/>
            <person name="Clum A."/>
            <person name="Nolan M."/>
            <person name="Lipzen A."/>
            <person name="Salamov A."/>
            <person name="Henrissat B."/>
            <person name="Wiebenga A."/>
            <person name="De vries R.P."/>
            <person name="Grigoriev I.V."/>
            <person name="Mortensen U.H."/>
            <person name="Andersen M.R."/>
            <person name="Baker S.E."/>
        </authorList>
    </citation>
    <scope>NUCLEOTIDE SEQUENCE [LARGE SCALE GENOMIC DNA]</scope>
    <source>
        <strain evidence="3 4">CBS 313.89</strain>
    </source>
</reference>
<evidence type="ECO:0000313" key="4">
    <source>
        <dbReference type="Proteomes" id="UP000249789"/>
    </source>
</evidence>
<dbReference type="CDD" id="cd16448">
    <property type="entry name" value="RING-H2"/>
    <property type="match status" value="1"/>
</dbReference>
<dbReference type="Gene3D" id="3.30.40.10">
    <property type="entry name" value="Zinc/RING finger domain, C3HC4 (zinc finger)"/>
    <property type="match status" value="1"/>
</dbReference>
<evidence type="ECO:0000259" key="2">
    <source>
        <dbReference type="PROSITE" id="PS50089"/>
    </source>
</evidence>
<dbReference type="EMBL" id="KZ824742">
    <property type="protein sequence ID" value="RAK70972.1"/>
    <property type="molecule type" value="Genomic_DNA"/>
</dbReference>
<dbReference type="GO" id="GO:0008270">
    <property type="term" value="F:zinc ion binding"/>
    <property type="evidence" value="ECO:0007669"/>
    <property type="project" value="UniProtKB-KW"/>
</dbReference>
<gene>
    <name evidence="3" type="ORF">BO72DRAFT_464214</name>
</gene>
<dbReference type="RefSeq" id="XP_040794984.1">
    <property type="nucleotide sequence ID" value="XM_040946629.1"/>
</dbReference>
<dbReference type="InterPro" id="IPR013083">
    <property type="entry name" value="Znf_RING/FYVE/PHD"/>
</dbReference>
<proteinExistence type="predicted"/>
<dbReference type="PROSITE" id="PS50089">
    <property type="entry name" value="ZF_RING_2"/>
    <property type="match status" value="1"/>
</dbReference>
<accession>A0A8G1RC02</accession>
<sequence length="269" mass="30604">MADESPELTPEVFEARADLCVQLTHRFIELSREVYRPDIRDSPITHRLGLVDFDLLRFLGLCVYVMRQSRNMGHRPSHLFLAQLEVVSVTWARYSRMYDEMCAGRLRDVADTDSWVAEFGPEILPALMRERLPGCFSSRLVTLQDATVQRIVRGIVQQYLGAEAADRMGIDNLPTAPRSSQGNETCLICQQPLEETQGVPLEWCRIQCGYAFHSQCVIEWFTTPHSAHSAPRCPHCRQLWLAPMIGLLGSVWREDLALALFILSLSSIE</sequence>
<evidence type="ECO:0000256" key="1">
    <source>
        <dbReference type="PROSITE-ProRule" id="PRU00175"/>
    </source>
</evidence>
<keyword evidence="4" id="KW-1185">Reference proteome</keyword>
<keyword evidence="1" id="KW-0863">Zinc-finger</keyword>
<dbReference type="InterPro" id="IPR001841">
    <property type="entry name" value="Znf_RING"/>
</dbReference>
<feature type="domain" description="RING-type" evidence="2">
    <location>
        <begin position="186"/>
        <end position="237"/>
    </location>
</feature>
<dbReference type="Pfam" id="PF13639">
    <property type="entry name" value="zf-RING_2"/>
    <property type="match status" value="1"/>
</dbReference>
<dbReference type="GeneID" id="63863962"/>
<dbReference type="AlphaFoldDB" id="A0A8G1RC02"/>
<dbReference type="Proteomes" id="UP000249789">
    <property type="component" value="Unassembled WGS sequence"/>
</dbReference>
<name>A0A8G1RC02_9EURO</name>
<keyword evidence="1" id="KW-0862">Zinc</keyword>
<evidence type="ECO:0000313" key="3">
    <source>
        <dbReference type="EMBL" id="RAK70972.1"/>
    </source>
</evidence>
<dbReference type="OrthoDB" id="8062037at2759"/>
<dbReference type="VEuPathDB" id="FungiDB:BO72DRAFT_464214"/>